<dbReference type="Pfam" id="PF04972">
    <property type="entry name" value="BON"/>
    <property type="match status" value="1"/>
</dbReference>
<dbReference type="InterPro" id="IPR000644">
    <property type="entry name" value="CBS_dom"/>
</dbReference>
<dbReference type="AlphaFoldDB" id="A0A5C4M8E3"/>
<keyword evidence="5" id="KW-1185">Reference proteome</keyword>
<dbReference type="Gene3D" id="3.10.580.10">
    <property type="entry name" value="CBS-domain"/>
    <property type="match status" value="2"/>
</dbReference>
<evidence type="ECO:0000256" key="1">
    <source>
        <dbReference type="ARBA" id="ARBA00023122"/>
    </source>
</evidence>
<dbReference type="OrthoDB" id="3626971at2"/>
<evidence type="ECO:0000256" key="2">
    <source>
        <dbReference type="PROSITE-ProRule" id="PRU00703"/>
    </source>
</evidence>
<dbReference type="Proteomes" id="UP000305546">
    <property type="component" value="Unassembled WGS sequence"/>
</dbReference>
<keyword evidence="1 2" id="KW-0129">CBS domain</keyword>
<dbReference type="PROSITE" id="PS51371">
    <property type="entry name" value="CBS"/>
    <property type="match status" value="2"/>
</dbReference>
<dbReference type="Pfam" id="PF00571">
    <property type="entry name" value="CBS"/>
    <property type="match status" value="2"/>
</dbReference>
<dbReference type="SUPFAM" id="SSF54631">
    <property type="entry name" value="CBS-domain pair"/>
    <property type="match status" value="1"/>
</dbReference>
<evidence type="ECO:0000313" key="5">
    <source>
        <dbReference type="Proteomes" id="UP000305546"/>
    </source>
</evidence>
<dbReference type="InterPro" id="IPR046342">
    <property type="entry name" value="CBS_dom_sf"/>
</dbReference>
<dbReference type="SMART" id="SM00116">
    <property type="entry name" value="CBS"/>
    <property type="match status" value="2"/>
</dbReference>
<dbReference type="EMBL" id="VDFW01000004">
    <property type="protein sequence ID" value="TNC28033.1"/>
    <property type="molecule type" value="Genomic_DNA"/>
</dbReference>
<comment type="caution">
    <text evidence="4">The sequence shown here is derived from an EMBL/GenBank/DDBJ whole genome shotgun (WGS) entry which is preliminary data.</text>
</comment>
<name>A0A5C4M8E3_9PSEU</name>
<evidence type="ECO:0000259" key="3">
    <source>
        <dbReference type="PROSITE" id="PS51371"/>
    </source>
</evidence>
<dbReference type="InterPro" id="IPR051257">
    <property type="entry name" value="Diverse_CBS-Domain"/>
</dbReference>
<sequence length="215" mass="22747">MCNHPVADVMTRQVFTAGPDTPFREVVTILVAHDLPALPVIDTMGRPVGVVTAADAAIKLEFHGGTDLPPLLGGVRCWGRWRKAGGLTAAELMTTPAPTIPAGTSVHAALRHLADHHLAQVCVVDSEGRLGGVFTHRDALGTFLRPDSAIRADLGNRVPAEVTVHVTDGVVTLDGTLYLRSMTDRAASVAACTFGVIAVHNDLRYDVDDLTVHGI</sequence>
<organism evidence="4 5">
    <name type="scientific">Amycolatopsis alkalitolerans</name>
    <dbReference type="NCBI Taxonomy" id="2547244"/>
    <lineage>
        <taxon>Bacteria</taxon>
        <taxon>Bacillati</taxon>
        <taxon>Actinomycetota</taxon>
        <taxon>Actinomycetes</taxon>
        <taxon>Pseudonocardiales</taxon>
        <taxon>Pseudonocardiaceae</taxon>
        <taxon>Amycolatopsis</taxon>
    </lineage>
</organism>
<dbReference type="PANTHER" id="PTHR43080">
    <property type="entry name" value="CBS DOMAIN-CONTAINING PROTEIN CBSX3, MITOCHONDRIAL"/>
    <property type="match status" value="1"/>
</dbReference>
<dbReference type="RefSeq" id="WP_139095651.1">
    <property type="nucleotide sequence ID" value="NZ_VDFW01000004.1"/>
</dbReference>
<accession>A0A5C4M8E3</accession>
<proteinExistence type="predicted"/>
<dbReference type="PANTHER" id="PTHR43080:SF29">
    <property type="entry name" value="OS02G0818000 PROTEIN"/>
    <property type="match status" value="1"/>
</dbReference>
<gene>
    <name evidence="4" type="ORF">FG385_06260</name>
</gene>
<feature type="domain" description="CBS" evidence="3">
    <location>
        <begin position="93"/>
        <end position="150"/>
    </location>
</feature>
<evidence type="ECO:0000313" key="4">
    <source>
        <dbReference type="EMBL" id="TNC28033.1"/>
    </source>
</evidence>
<protein>
    <submittedName>
        <fullName evidence="4">CBS domain-containing protein</fullName>
    </submittedName>
</protein>
<feature type="domain" description="CBS" evidence="3">
    <location>
        <begin position="10"/>
        <end position="68"/>
    </location>
</feature>
<dbReference type="Gene3D" id="3.30.1340.30">
    <property type="match status" value="1"/>
</dbReference>
<reference evidence="4 5" key="1">
    <citation type="submission" date="2019-06" db="EMBL/GenBank/DDBJ databases">
        <title>Amycolatopsis alkalitolerans sp. nov., isolated from Gastrodia elata Blume.</title>
        <authorList>
            <person name="Narsing Rao M.P."/>
            <person name="Li W.J."/>
        </authorList>
    </citation>
    <scope>NUCLEOTIDE SEQUENCE [LARGE SCALE GENOMIC DNA]</scope>
    <source>
        <strain evidence="4 5">SYSUP0005</strain>
    </source>
</reference>
<dbReference type="InterPro" id="IPR007055">
    <property type="entry name" value="BON_dom"/>
</dbReference>